<accession>A0A974S8I5</accession>
<gene>
    <name evidence="1" type="ORF">JKL49_08505</name>
</gene>
<organism evidence="1">
    <name type="scientific">Phenylobacterium glaciei</name>
    <dbReference type="NCBI Taxonomy" id="2803784"/>
    <lineage>
        <taxon>Bacteria</taxon>
        <taxon>Pseudomonadati</taxon>
        <taxon>Pseudomonadota</taxon>
        <taxon>Alphaproteobacteria</taxon>
        <taxon>Caulobacterales</taxon>
        <taxon>Caulobacteraceae</taxon>
        <taxon>Phenylobacterium</taxon>
    </lineage>
</organism>
<protein>
    <recommendedName>
        <fullName evidence="2">GIY-YIG nuclease family protein</fullName>
    </recommendedName>
</protein>
<proteinExistence type="predicted"/>
<name>A0A974S8I5_9CAUL</name>
<dbReference type="EMBL" id="CP068570">
    <property type="protein sequence ID" value="QQZ51155.1"/>
    <property type="molecule type" value="Genomic_DNA"/>
</dbReference>
<evidence type="ECO:0000313" key="1">
    <source>
        <dbReference type="EMBL" id="QQZ51155.1"/>
    </source>
</evidence>
<sequence length="227" mass="25152">MAAFAGLEAGSAVFAGLFAVNGTSLIPGPEFWARPDLQELATMGVKGLEAGTDLVAMDLEPLDTWRAWGKLTIDWPAPERSWFRRAERNRLPVSAITLESQFVTSMPPADELVLTWDQLRVIPASWRAKLAEWRGVYYVFDVRRRSGYVGSAAGHENLLGRWMSYSDSGHGGNAGLKASQPSDLRFSILQRTSPDLLRPEVEHIEALWKRRSTHGISALMKTDADAI</sequence>
<reference evidence="1" key="1">
    <citation type="submission" date="2021-01" db="EMBL/GenBank/DDBJ databases">
        <title>Genome sequence of Phenylobacterium sp. 20VBR1 isolated from a valley glaceir, Ny-Alesund, Svalbard.</title>
        <authorList>
            <person name="Thomas F.A."/>
            <person name="Krishnan K.P."/>
            <person name="Sinha R.K."/>
        </authorList>
    </citation>
    <scope>NUCLEOTIDE SEQUENCE</scope>
    <source>
        <strain evidence="1">20VBR1</strain>
    </source>
</reference>
<evidence type="ECO:0008006" key="2">
    <source>
        <dbReference type="Google" id="ProtNLM"/>
    </source>
</evidence>
<dbReference type="AlphaFoldDB" id="A0A974S8I5"/>